<dbReference type="GO" id="GO:0019905">
    <property type="term" value="F:syntaxin binding"/>
    <property type="evidence" value="ECO:0007669"/>
    <property type="project" value="InterPro"/>
</dbReference>
<dbReference type="PANTHER" id="PTHR16127">
    <property type="entry name" value="TAXILIN"/>
    <property type="match status" value="1"/>
</dbReference>
<evidence type="ECO:0000313" key="4">
    <source>
        <dbReference type="EMBL" id="KNC50118.1"/>
    </source>
</evidence>
<dbReference type="InterPro" id="IPR026183">
    <property type="entry name" value="Taxilin_fam"/>
</dbReference>
<dbReference type="PANTHER" id="PTHR16127:SF13">
    <property type="entry name" value="GH01188P"/>
    <property type="match status" value="1"/>
</dbReference>
<gene>
    <name evidence="4" type="ORF">AMSG_05891</name>
</gene>
<feature type="compositionally biased region" description="Low complexity" evidence="3">
    <location>
        <begin position="341"/>
        <end position="350"/>
    </location>
</feature>
<accession>A0A0L0DFN9</accession>
<dbReference type="Proteomes" id="UP000054408">
    <property type="component" value="Unassembled WGS sequence"/>
</dbReference>
<dbReference type="GeneID" id="25565198"/>
<feature type="coiled-coil region" evidence="2">
    <location>
        <begin position="271"/>
        <end position="323"/>
    </location>
</feature>
<dbReference type="Pfam" id="PF09728">
    <property type="entry name" value="Taxilin"/>
    <property type="match status" value="1"/>
</dbReference>
<dbReference type="STRING" id="461836.A0A0L0DFN9"/>
<evidence type="ECO:0000256" key="1">
    <source>
        <dbReference type="ARBA" id="ARBA00009550"/>
    </source>
</evidence>
<dbReference type="AlphaFoldDB" id="A0A0L0DFN9"/>
<organism evidence="4 5">
    <name type="scientific">Thecamonas trahens ATCC 50062</name>
    <dbReference type="NCBI Taxonomy" id="461836"/>
    <lineage>
        <taxon>Eukaryota</taxon>
        <taxon>Apusozoa</taxon>
        <taxon>Apusomonadida</taxon>
        <taxon>Apusomonadidae</taxon>
        <taxon>Thecamonas</taxon>
    </lineage>
</organism>
<dbReference type="EMBL" id="GL349459">
    <property type="protein sequence ID" value="KNC50118.1"/>
    <property type="molecule type" value="Genomic_DNA"/>
</dbReference>
<comment type="similarity">
    <text evidence="1">Belongs to the taxilin family.</text>
</comment>
<feature type="coiled-coil region" evidence="2">
    <location>
        <begin position="191"/>
        <end position="225"/>
    </location>
</feature>
<reference evidence="4 5" key="1">
    <citation type="submission" date="2010-05" db="EMBL/GenBank/DDBJ databases">
        <title>The Genome Sequence of Thecamonas trahens ATCC 50062.</title>
        <authorList>
            <consortium name="The Broad Institute Genome Sequencing Platform"/>
            <person name="Russ C."/>
            <person name="Cuomo C."/>
            <person name="Shea T."/>
            <person name="Young S.K."/>
            <person name="Zeng Q."/>
            <person name="Koehrsen M."/>
            <person name="Haas B."/>
            <person name="Borodovsky M."/>
            <person name="Guigo R."/>
            <person name="Alvarado L."/>
            <person name="Berlin A."/>
            <person name="Bochicchio J."/>
            <person name="Borenstein D."/>
            <person name="Chapman S."/>
            <person name="Chen Z."/>
            <person name="Freedman E."/>
            <person name="Gellesch M."/>
            <person name="Goldberg J."/>
            <person name="Griggs A."/>
            <person name="Gujja S."/>
            <person name="Heilman E."/>
            <person name="Heiman D."/>
            <person name="Hepburn T."/>
            <person name="Howarth C."/>
            <person name="Jen D."/>
            <person name="Larson L."/>
            <person name="Mehta T."/>
            <person name="Park D."/>
            <person name="Pearson M."/>
            <person name="Roberts A."/>
            <person name="Saif S."/>
            <person name="Shenoy N."/>
            <person name="Sisk P."/>
            <person name="Stolte C."/>
            <person name="Sykes S."/>
            <person name="Thomson T."/>
            <person name="Walk T."/>
            <person name="White J."/>
            <person name="Yandava C."/>
            <person name="Burger G."/>
            <person name="Gray M.W."/>
            <person name="Holland P.W.H."/>
            <person name="King N."/>
            <person name="Lang F.B.F."/>
            <person name="Roger A.J."/>
            <person name="Ruiz-Trillo I."/>
            <person name="Lander E."/>
            <person name="Nusbaum C."/>
        </authorList>
    </citation>
    <scope>NUCLEOTIDE SEQUENCE [LARGE SCALE GENOMIC DNA]</scope>
    <source>
        <strain evidence="4 5">ATCC 50062</strain>
    </source>
</reference>
<keyword evidence="5" id="KW-1185">Reference proteome</keyword>
<name>A0A0L0DFN9_THETB</name>
<sequence>MSSENTTANLVANKLAQLEQQAAAEKKLNAAVRQYVKRVHKEAKSSAGKSASDAELAEAYKTALGNEAASVRKLELELEQAQAELSVEKRARLATLQELTATKKVQSTLEELSKRLQDRVAEERARAEASDAASAEMKSKYNEIFEDITKKIEDEAASTEARFKESQFVKRKLLAFMHKYEVREEQYANEAKAAAIELELANVKVAQAQEEAKMAQARFMEVMQKYVVLEKVEAQQAKQLELYESRFNELSTVVTQSNNLLKQYQTEHKANVKALNKATRENQKIKEAELKATIKALELSKDIEEYKRKVSTLENLCRALQARSAAAPAAATDKAADEAADAAAPPAADQ</sequence>
<evidence type="ECO:0000256" key="2">
    <source>
        <dbReference type="SAM" id="Coils"/>
    </source>
</evidence>
<evidence type="ECO:0000313" key="5">
    <source>
        <dbReference type="Proteomes" id="UP000054408"/>
    </source>
</evidence>
<dbReference type="OMA" id="VQYNMAR"/>
<feature type="coiled-coil region" evidence="2">
    <location>
        <begin position="64"/>
        <end position="126"/>
    </location>
</feature>
<evidence type="ECO:0000256" key="3">
    <source>
        <dbReference type="SAM" id="MobiDB-lite"/>
    </source>
</evidence>
<keyword evidence="2" id="KW-0175">Coiled coil</keyword>
<proteinExistence type="inferred from homology"/>
<protein>
    <submittedName>
        <fullName evidence="4">Uncharacterized protein</fullName>
    </submittedName>
</protein>
<dbReference type="RefSeq" id="XP_013757277.1">
    <property type="nucleotide sequence ID" value="XM_013901823.1"/>
</dbReference>
<feature type="region of interest" description="Disordered" evidence="3">
    <location>
        <begin position="327"/>
        <end position="350"/>
    </location>
</feature>